<organism evidence="7 8">
    <name type="scientific">Paenibacillus rigui</name>
    <dbReference type="NCBI Taxonomy" id="554312"/>
    <lineage>
        <taxon>Bacteria</taxon>
        <taxon>Bacillati</taxon>
        <taxon>Bacillota</taxon>
        <taxon>Bacilli</taxon>
        <taxon>Bacillales</taxon>
        <taxon>Paenibacillaceae</taxon>
        <taxon>Paenibacillus</taxon>
    </lineage>
</organism>
<gene>
    <name evidence="7" type="ORF">CF651_10275</name>
</gene>
<feature type="transmembrane region" description="Helical" evidence="6">
    <location>
        <begin position="236"/>
        <end position="254"/>
    </location>
</feature>
<evidence type="ECO:0000313" key="8">
    <source>
        <dbReference type="Proteomes" id="UP000215509"/>
    </source>
</evidence>
<dbReference type="Proteomes" id="UP000215509">
    <property type="component" value="Unassembled WGS sequence"/>
</dbReference>
<dbReference type="GO" id="GO:0032153">
    <property type="term" value="C:cell division site"/>
    <property type="evidence" value="ECO:0007669"/>
    <property type="project" value="TreeGrafter"/>
</dbReference>
<evidence type="ECO:0000313" key="7">
    <source>
        <dbReference type="EMBL" id="OXM86312.1"/>
    </source>
</evidence>
<accession>A0A229USC9</accession>
<feature type="transmembrane region" description="Helical" evidence="6">
    <location>
        <begin position="334"/>
        <end position="355"/>
    </location>
</feature>
<feature type="transmembrane region" description="Helical" evidence="6">
    <location>
        <begin position="261"/>
        <end position="279"/>
    </location>
</feature>
<keyword evidence="5 6" id="KW-0472">Membrane</keyword>
<feature type="transmembrane region" description="Helical" evidence="6">
    <location>
        <begin position="120"/>
        <end position="139"/>
    </location>
</feature>
<dbReference type="EMBL" id="NMQW01000015">
    <property type="protein sequence ID" value="OXM86312.1"/>
    <property type="molecule type" value="Genomic_DNA"/>
</dbReference>
<keyword evidence="2 6" id="KW-0812">Transmembrane</keyword>
<feature type="transmembrane region" description="Helical" evidence="6">
    <location>
        <begin position="151"/>
        <end position="170"/>
    </location>
</feature>
<comment type="caution">
    <text evidence="7">The sequence shown here is derived from an EMBL/GenBank/DDBJ whole genome shotgun (WGS) entry which is preliminary data.</text>
</comment>
<dbReference type="Pfam" id="PF01098">
    <property type="entry name" value="FTSW_RODA_SPOVE"/>
    <property type="match status" value="1"/>
</dbReference>
<dbReference type="InterPro" id="IPR001182">
    <property type="entry name" value="FtsW/RodA"/>
</dbReference>
<dbReference type="InterPro" id="IPR047928">
    <property type="entry name" value="Perm_prefix_1"/>
</dbReference>
<dbReference type="GO" id="GO:0015648">
    <property type="term" value="F:lipid-linked peptidoglycan transporter activity"/>
    <property type="evidence" value="ECO:0007669"/>
    <property type="project" value="TreeGrafter"/>
</dbReference>
<keyword evidence="3" id="KW-0133">Cell shape</keyword>
<dbReference type="OrthoDB" id="2192428at2"/>
<keyword evidence="4 6" id="KW-1133">Transmembrane helix</keyword>
<dbReference type="NCBIfam" id="NF038403">
    <property type="entry name" value="perm_prefix_1"/>
    <property type="match status" value="1"/>
</dbReference>
<dbReference type="GO" id="GO:0051301">
    <property type="term" value="P:cell division"/>
    <property type="evidence" value="ECO:0007669"/>
    <property type="project" value="InterPro"/>
</dbReference>
<reference evidence="7 8" key="1">
    <citation type="submission" date="2017-07" db="EMBL/GenBank/DDBJ databases">
        <title>Genome sequencing and assembly of Paenibacillus rigui.</title>
        <authorList>
            <person name="Mayilraj S."/>
        </authorList>
    </citation>
    <scope>NUCLEOTIDE SEQUENCE [LARGE SCALE GENOMIC DNA]</scope>
    <source>
        <strain evidence="7 8">JCM 16352</strain>
    </source>
</reference>
<feature type="transmembrane region" description="Helical" evidence="6">
    <location>
        <begin position="78"/>
        <end position="100"/>
    </location>
</feature>
<protein>
    <recommendedName>
        <fullName evidence="9">Cell division protein FtsW</fullName>
    </recommendedName>
</protein>
<dbReference type="RefSeq" id="WP_094014770.1">
    <property type="nucleotide sequence ID" value="NZ_NMQW01000015.1"/>
</dbReference>
<dbReference type="AlphaFoldDB" id="A0A229USC9"/>
<evidence type="ECO:0000256" key="1">
    <source>
        <dbReference type="ARBA" id="ARBA00004141"/>
    </source>
</evidence>
<evidence type="ECO:0000256" key="5">
    <source>
        <dbReference type="ARBA" id="ARBA00023136"/>
    </source>
</evidence>
<evidence type="ECO:0000256" key="3">
    <source>
        <dbReference type="ARBA" id="ARBA00022960"/>
    </source>
</evidence>
<dbReference type="PANTHER" id="PTHR30474">
    <property type="entry name" value="CELL CYCLE PROTEIN"/>
    <property type="match status" value="1"/>
</dbReference>
<comment type="subcellular location">
    <subcellularLocation>
        <location evidence="1">Membrane</location>
        <topology evidence="1">Multi-pass membrane protein</topology>
    </subcellularLocation>
</comment>
<name>A0A229USC9_9BACL</name>
<sequence>MDKHLLVEQYLSSVCREVKARELHKEIRQEMADHLDDLIALKRSEGSDEEEAVQWAVAQMGDPETVGAGLNQVHKPKVAWGLIGGLVLLLVISLFAMYAVELSYDAMKDSVYKQFPARFLQKQAVFAGIGLVLTAVFFFVDYRRLQSYSWVLYTGAILLMLGTAGFGHTINGMRAYVAIGGLSVNWIAISPYALILAAAGILLQMDNSRRSVWQQQLLLVAVPASLFIYSRSFSSLFIYGFGYLVLFAVSRRSWRELIPSMLAAGVLTAWYLSSLHYITMRLAAFFDRHSDPLGAGYMYIQIDHAVRTAGWWGHGLASVTTRLPMIHTDTVFTYLIYSLGWVAGGIVLLGAVLLIHQMVHVFVEVRDPYGKLLVSGFAALFAVQFIWSLGMSLGLLPILGIGVPFISYGGSQIVIQLAALGLILGVYRRKDMIRVRSKA</sequence>
<evidence type="ECO:0000256" key="4">
    <source>
        <dbReference type="ARBA" id="ARBA00022989"/>
    </source>
</evidence>
<dbReference type="PANTHER" id="PTHR30474:SF1">
    <property type="entry name" value="PEPTIDOGLYCAN GLYCOSYLTRANSFERASE MRDB"/>
    <property type="match status" value="1"/>
</dbReference>
<proteinExistence type="predicted"/>
<keyword evidence="8" id="KW-1185">Reference proteome</keyword>
<feature type="transmembrane region" description="Helical" evidence="6">
    <location>
        <begin position="405"/>
        <end position="427"/>
    </location>
</feature>
<evidence type="ECO:0000256" key="2">
    <source>
        <dbReference type="ARBA" id="ARBA00022692"/>
    </source>
</evidence>
<evidence type="ECO:0000256" key="6">
    <source>
        <dbReference type="SAM" id="Phobius"/>
    </source>
</evidence>
<dbReference type="GO" id="GO:0005886">
    <property type="term" value="C:plasma membrane"/>
    <property type="evidence" value="ECO:0007669"/>
    <property type="project" value="TreeGrafter"/>
</dbReference>
<feature type="transmembrane region" description="Helical" evidence="6">
    <location>
        <begin position="176"/>
        <end position="203"/>
    </location>
</feature>
<dbReference type="GO" id="GO:0008360">
    <property type="term" value="P:regulation of cell shape"/>
    <property type="evidence" value="ECO:0007669"/>
    <property type="project" value="UniProtKB-KW"/>
</dbReference>
<feature type="transmembrane region" description="Helical" evidence="6">
    <location>
        <begin position="376"/>
        <end position="399"/>
    </location>
</feature>
<evidence type="ECO:0008006" key="9">
    <source>
        <dbReference type="Google" id="ProtNLM"/>
    </source>
</evidence>